<dbReference type="PANTHER" id="PTHR37306:SF1">
    <property type="entry name" value="COLICIN V PRODUCTION PROTEIN"/>
    <property type="match status" value="1"/>
</dbReference>
<comment type="caution">
    <text evidence="6">The sequence shown here is derived from an EMBL/GenBank/DDBJ whole genome shotgun (WGS) entry which is preliminary data.</text>
</comment>
<evidence type="ECO:0000256" key="4">
    <source>
        <dbReference type="ARBA" id="ARBA00023136"/>
    </source>
</evidence>
<evidence type="ECO:0000313" key="6">
    <source>
        <dbReference type="EMBL" id="KRM86853.1"/>
    </source>
</evidence>
<keyword evidence="7" id="KW-1185">Reference proteome</keyword>
<dbReference type="Proteomes" id="UP000051789">
    <property type="component" value="Unassembled WGS sequence"/>
</dbReference>
<keyword evidence="3 5" id="KW-1133">Transmembrane helix</keyword>
<proteinExistence type="predicted"/>
<evidence type="ECO:0000256" key="5">
    <source>
        <dbReference type="SAM" id="Phobius"/>
    </source>
</evidence>
<comment type="subcellular location">
    <subcellularLocation>
        <location evidence="1">Membrane</location>
        <topology evidence="1">Multi-pass membrane protein</topology>
    </subcellularLocation>
</comment>
<dbReference type="GO" id="GO:0016020">
    <property type="term" value="C:membrane"/>
    <property type="evidence" value="ECO:0007669"/>
    <property type="project" value="UniProtKB-SubCell"/>
</dbReference>
<dbReference type="GO" id="GO:0009403">
    <property type="term" value="P:toxin biosynthetic process"/>
    <property type="evidence" value="ECO:0007669"/>
    <property type="project" value="InterPro"/>
</dbReference>
<keyword evidence="4 5" id="KW-0472">Membrane</keyword>
<dbReference type="Pfam" id="PF02674">
    <property type="entry name" value="Colicin_V"/>
    <property type="match status" value="1"/>
</dbReference>
<accession>A0A0R2C6M6</accession>
<organism evidence="6 7">
    <name type="scientific">Lacticaseibacillus thailandensis DSM 22698 = JCM 13996</name>
    <dbReference type="NCBI Taxonomy" id="1423810"/>
    <lineage>
        <taxon>Bacteria</taxon>
        <taxon>Bacillati</taxon>
        <taxon>Bacillota</taxon>
        <taxon>Bacilli</taxon>
        <taxon>Lactobacillales</taxon>
        <taxon>Lactobacillaceae</taxon>
        <taxon>Lacticaseibacillus</taxon>
    </lineage>
</organism>
<evidence type="ECO:0000313" key="7">
    <source>
        <dbReference type="Proteomes" id="UP000051789"/>
    </source>
</evidence>
<feature type="transmembrane region" description="Helical" evidence="5">
    <location>
        <begin position="119"/>
        <end position="141"/>
    </location>
</feature>
<dbReference type="PATRIC" id="fig|1423810.4.peg.1759"/>
<keyword evidence="2 5" id="KW-0812">Transmembrane</keyword>
<evidence type="ECO:0000256" key="2">
    <source>
        <dbReference type="ARBA" id="ARBA00022692"/>
    </source>
</evidence>
<sequence>MLTLIILLFIAYSVYAGARKGAMLQGVMFIGYVVVFLLAKLLAGVFKPAFELWIPYPSATMSSHFAFFSQALGLRLDDKFYLAFSFMFVFAIGWVLVRIACLLVQDLAYYPMSAKRSHWIGGILGGVGAYLFVVMVLYLAAMVPVDGLQAALGHSLLAKVMVPHTPIFSWLLHSWWIGQ</sequence>
<dbReference type="InterPro" id="IPR003825">
    <property type="entry name" value="Colicin-V_CvpA"/>
</dbReference>
<dbReference type="AlphaFoldDB" id="A0A0R2C6M6"/>
<evidence type="ECO:0000256" key="1">
    <source>
        <dbReference type="ARBA" id="ARBA00004141"/>
    </source>
</evidence>
<dbReference type="EMBL" id="AYZK01000005">
    <property type="protein sequence ID" value="KRM86853.1"/>
    <property type="molecule type" value="Genomic_DNA"/>
</dbReference>
<gene>
    <name evidence="6" type="ORF">FD19_GL001711</name>
</gene>
<dbReference type="STRING" id="1423810.FD19_GL001711"/>
<name>A0A0R2C6M6_9LACO</name>
<feature type="transmembrane region" description="Helical" evidence="5">
    <location>
        <begin position="26"/>
        <end position="46"/>
    </location>
</feature>
<feature type="transmembrane region" description="Helical" evidence="5">
    <location>
        <begin position="161"/>
        <end position="178"/>
    </location>
</feature>
<dbReference type="PANTHER" id="PTHR37306">
    <property type="entry name" value="COLICIN V PRODUCTION PROTEIN"/>
    <property type="match status" value="1"/>
</dbReference>
<feature type="transmembrane region" description="Helical" evidence="5">
    <location>
        <begin position="80"/>
        <end position="107"/>
    </location>
</feature>
<evidence type="ECO:0000256" key="3">
    <source>
        <dbReference type="ARBA" id="ARBA00022989"/>
    </source>
</evidence>
<dbReference type="RefSeq" id="WP_056969626.1">
    <property type="nucleotide sequence ID" value="NZ_AYZK01000005.1"/>
</dbReference>
<reference evidence="6 7" key="1">
    <citation type="journal article" date="2015" name="Genome Announc.">
        <title>Expanding the biotechnology potential of lactobacilli through comparative genomics of 213 strains and associated genera.</title>
        <authorList>
            <person name="Sun Z."/>
            <person name="Harris H.M."/>
            <person name="McCann A."/>
            <person name="Guo C."/>
            <person name="Argimon S."/>
            <person name="Zhang W."/>
            <person name="Yang X."/>
            <person name="Jeffery I.B."/>
            <person name="Cooney J.C."/>
            <person name="Kagawa T.F."/>
            <person name="Liu W."/>
            <person name="Song Y."/>
            <person name="Salvetti E."/>
            <person name="Wrobel A."/>
            <person name="Rasinkangas P."/>
            <person name="Parkhill J."/>
            <person name="Rea M.C."/>
            <person name="O'Sullivan O."/>
            <person name="Ritari J."/>
            <person name="Douillard F.P."/>
            <person name="Paul Ross R."/>
            <person name="Yang R."/>
            <person name="Briner A.E."/>
            <person name="Felis G.E."/>
            <person name="de Vos W.M."/>
            <person name="Barrangou R."/>
            <person name="Klaenhammer T.R."/>
            <person name="Caufield P.W."/>
            <person name="Cui Y."/>
            <person name="Zhang H."/>
            <person name="O'Toole P.W."/>
        </authorList>
    </citation>
    <scope>NUCLEOTIDE SEQUENCE [LARGE SCALE GENOMIC DNA]</scope>
    <source>
        <strain evidence="6 7">DSM 22698</strain>
    </source>
</reference>
<protein>
    <submittedName>
        <fullName evidence="6">Integral inner membrane protein</fullName>
    </submittedName>
</protein>